<evidence type="ECO:0000259" key="14">
    <source>
        <dbReference type="Pfam" id="PF06415"/>
    </source>
</evidence>
<feature type="binding site" evidence="12">
    <location>
        <position position="477"/>
    </location>
    <ligand>
        <name>Mn(2+)</name>
        <dbReference type="ChEBI" id="CHEBI:29035"/>
        <label>2</label>
    </ligand>
</feature>
<feature type="binding site" evidence="10 11">
    <location>
        <position position="189"/>
    </location>
    <ligand>
        <name>substrate</name>
    </ligand>
</feature>
<dbReference type="Gene3D" id="3.40.1450.10">
    <property type="entry name" value="BPG-independent phosphoglycerate mutase, domain B"/>
    <property type="match status" value="1"/>
</dbReference>
<feature type="binding site" evidence="10 11">
    <location>
        <begin position="264"/>
        <end position="267"/>
    </location>
    <ligand>
        <name>substrate</name>
    </ligand>
</feature>
<feature type="domain" description="Metalloenzyme" evidence="13">
    <location>
        <begin position="8"/>
        <end position="535"/>
    </location>
</feature>
<feature type="binding site" evidence="12">
    <location>
        <position position="495"/>
    </location>
    <ligand>
        <name>Mn(2+)</name>
        <dbReference type="ChEBI" id="CHEBI:29035"/>
        <label>1</label>
    </ligand>
</feature>
<organism evidence="15 16">
    <name type="scientific">Candidatus Roizmanbacteria bacterium RIFCSPLOWO2_01_FULL_40_42</name>
    <dbReference type="NCBI Taxonomy" id="1802066"/>
    <lineage>
        <taxon>Bacteria</taxon>
        <taxon>Candidatus Roizmaniibacteriota</taxon>
    </lineage>
</organism>
<dbReference type="Pfam" id="PF01676">
    <property type="entry name" value="Metalloenzyme"/>
    <property type="match status" value="1"/>
</dbReference>
<dbReference type="Proteomes" id="UP000178558">
    <property type="component" value="Unassembled WGS sequence"/>
</dbReference>
<dbReference type="GO" id="GO:0005829">
    <property type="term" value="C:cytosol"/>
    <property type="evidence" value="ECO:0007669"/>
    <property type="project" value="TreeGrafter"/>
</dbReference>
<evidence type="ECO:0000256" key="8">
    <source>
        <dbReference type="ARBA" id="ARBA00023211"/>
    </source>
</evidence>
<dbReference type="GO" id="GO:0006096">
    <property type="term" value="P:glycolytic process"/>
    <property type="evidence" value="ECO:0007669"/>
    <property type="project" value="UniProtKB-UniRule"/>
</dbReference>
<evidence type="ECO:0000256" key="1">
    <source>
        <dbReference type="ARBA" id="ARBA00000370"/>
    </source>
</evidence>
<keyword evidence="7 10" id="KW-0324">Glycolysis</keyword>
<name>A0A1F7J5S6_9BACT</name>
<feature type="binding site" evidence="10 11">
    <location>
        <position position="195"/>
    </location>
    <ligand>
        <name>substrate</name>
    </ligand>
</feature>
<dbReference type="SUPFAM" id="SSF53649">
    <property type="entry name" value="Alkaline phosphatase-like"/>
    <property type="match status" value="1"/>
</dbReference>
<evidence type="ECO:0000256" key="3">
    <source>
        <dbReference type="ARBA" id="ARBA00002315"/>
    </source>
</evidence>
<dbReference type="InterPro" id="IPR011258">
    <property type="entry name" value="BPG-indep_PGM_N"/>
</dbReference>
<feature type="domain" description="BPG-independent PGAM N-terminal" evidence="14">
    <location>
        <begin position="86"/>
        <end position="331"/>
    </location>
</feature>
<dbReference type="EC" id="5.4.2.12" evidence="10"/>
<dbReference type="Pfam" id="PF06415">
    <property type="entry name" value="iPGM_N"/>
    <property type="match status" value="1"/>
</dbReference>
<comment type="subunit">
    <text evidence="10">Monomer.</text>
</comment>
<evidence type="ECO:0000313" key="15">
    <source>
        <dbReference type="EMBL" id="OGK50952.1"/>
    </source>
</evidence>
<keyword evidence="8 12" id="KW-0464">Manganese</keyword>
<dbReference type="GO" id="GO:0004619">
    <property type="term" value="F:phosphoglycerate mutase activity"/>
    <property type="evidence" value="ECO:0007669"/>
    <property type="project" value="UniProtKB-UniRule"/>
</dbReference>
<sequence>MLYTNRMKPVVLIVLDGFGIAPPGPGNPISLANPPHINSYFYTYPNTTLSASGEAVGLPTHEAGNTEVGHINLGAGRVVYQDLPRINMSIADGMFYKNPAFLKAANHVKKTGGKLHLIGLVGEGTVHSSGDHLSALLHFAKENQLSKVYVHVITDGRDSPPKSASEIIPRLEEKIIQLGVGKIASVMGRYFAMDRDRRWERIQKAYMCYTKGEGERAPTAHDAIATSYKLGKTDEFVEPTIISSEGSPASLIEANDAVIFYNYRIDRPRELTKAFVLDNFEKDANITTSFDPYAVKYYKTHLPKEQLTLTPPFSRGPKIQNLLFITMTEYEKDLPVEIAFPPTVVDLPLGRLLGEHEIPQLRMAESEKERFVTFYFNGGREQPFPHEERLIIPSPRVHTYDQKPEMSAVELTDILVSKLHEQKYPFTLINFANADMVGHTGNIEACVKAIQTLDSCLEKIVQTVLSLDGTVLITADHGNVEQKINPQTSGISTEHTHNPVPFIAINAKFKGRLQKLQNGVLADIAPTILNLMGLTKPSQMTGRNLLEEARLPQNL</sequence>
<evidence type="ECO:0000256" key="2">
    <source>
        <dbReference type="ARBA" id="ARBA00001936"/>
    </source>
</evidence>
<dbReference type="Gene3D" id="3.40.720.10">
    <property type="entry name" value="Alkaline Phosphatase, subunit A"/>
    <property type="match status" value="1"/>
</dbReference>
<gene>
    <name evidence="10" type="primary">gpmI</name>
    <name evidence="15" type="ORF">A3B50_01610</name>
</gene>
<dbReference type="GO" id="GO:0030145">
    <property type="term" value="F:manganese ion binding"/>
    <property type="evidence" value="ECO:0007669"/>
    <property type="project" value="InterPro"/>
</dbReference>
<dbReference type="PIRSF" id="PIRSF001492">
    <property type="entry name" value="IPGAM"/>
    <property type="match status" value="1"/>
</dbReference>
<evidence type="ECO:0000256" key="11">
    <source>
        <dbReference type="PIRSR" id="PIRSR001492-2"/>
    </source>
</evidence>
<evidence type="ECO:0000313" key="16">
    <source>
        <dbReference type="Proteomes" id="UP000178558"/>
    </source>
</evidence>
<feature type="binding site" evidence="12">
    <location>
        <position position="439"/>
    </location>
    <ligand>
        <name>Mn(2+)</name>
        <dbReference type="ChEBI" id="CHEBI:29035"/>
        <label>1</label>
    </ligand>
</feature>
<evidence type="ECO:0000256" key="6">
    <source>
        <dbReference type="ARBA" id="ARBA00022723"/>
    </source>
</evidence>
<dbReference type="InterPro" id="IPR006124">
    <property type="entry name" value="Metalloenzyme"/>
</dbReference>
<dbReference type="GO" id="GO:0006007">
    <property type="term" value="P:glucose catabolic process"/>
    <property type="evidence" value="ECO:0007669"/>
    <property type="project" value="InterPro"/>
</dbReference>
<feature type="binding site" evidence="12">
    <location>
        <position position="435"/>
    </location>
    <ligand>
        <name>Mn(2+)</name>
        <dbReference type="ChEBI" id="CHEBI:29035"/>
        <label>1</label>
    </ligand>
</feature>
<comment type="catalytic activity">
    <reaction evidence="1 10">
        <text>(2R)-2-phosphoglycerate = (2R)-3-phosphoglycerate</text>
        <dbReference type="Rhea" id="RHEA:15901"/>
        <dbReference type="ChEBI" id="CHEBI:58272"/>
        <dbReference type="ChEBI" id="CHEBI:58289"/>
        <dbReference type="EC" id="5.4.2.12"/>
    </reaction>
</comment>
<evidence type="ECO:0000256" key="9">
    <source>
        <dbReference type="ARBA" id="ARBA00023235"/>
    </source>
</evidence>
<dbReference type="InterPro" id="IPR017850">
    <property type="entry name" value="Alkaline_phosphatase_core_sf"/>
</dbReference>
<reference evidence="15 16" key="1">
    <citation type="journal article" date="2016" name="Nat. Commun.">
        <title>Thousands of microbial genomes shed light on interconnected biogeochemical processes in an aquifer system.</title>
        <authorList>
            <person name="Anantharaman K."/>
            <person name="Brown C.T."/>
            <person name="Hug L.A."/>
            <person name="Sharon I."/>
            <person name="Castelle C.J."/>
            <person name="Probst A.J."/>
            <person name="Thomas B.C."/>
            <person name="Singh A."/>
            <person name="Wilkins M.J."/>
            <person name="Karaoz U."/>
            <person name="Brodie E.L."/>
            <person name="Williams K.H."/>
            <person name="Hubbard S.S."/>
            <person name="Banfield J.F."/>
        </authorList>
    </citation>
    <scope>NUCLEOTIDE SEQUENCE [LARGE SCALE GENOMIC DNA]</scope>
</reference>
<evidence type="ECO:0000256" key="4">
    <source>
        <dbReference type="ARBA" id="ARBA00004798"/>
    </source>
</evidence>
<feature type="binding site" evidence="10 11">
    <location>
        <position position="368"/>
    </location>
    <ligand>
        <name>substrate</name>
    </ligand>
</feature>
<proteinExistence type="inferred from homology"/>
<accession>A0A1F7J5S6</accession>
<dbReference type="SUPFAM" id="SSF64158">
    <property type="entry name" value="2,3-Bisphosphoglycerate-independent phosphoglycerate mutase, substrate-binding domain"/>
    <property type="match status" value="1"/>
</dbReference>
<feature type="binding site" evidence="12">
    <location>
        <position position="476"/>
    </location>
    <ligand>
        <name>Mn(2+)</name>
        <dbReference type="ChEBI" id="CHEBI:29035"/>
        <label>2</label>
    </ligand>
</feature>
<feature type="binding site" evidence="10 11">
    <location>
        <position position="127"/>
    </location>
    <ligand>
        <name>substrate</name>
    </ligand>
</feature>
<feature type="binding site" evidence="10 11">
    <location>
        <begin position="157"/>
        <end position="158"/>
    </location>
    <ligand>
        <name>substrate</name>
    </ligand>
</feature>
<dbReference type="InterPro" id="IPR036646">
    <property type="entry name" value="PGAM_B_sf"/>
</dbReference>
<evidence type="ECO:0000256" key="7">
    <source>
        <dbReference type="ARBA" id="ARBA00023152"/>
    </source>
</evidence>
<dbReference type="PANTHER" id="PTHR31637">
    <property type="entry name" value="2,3-BISPHOSPHOGLYCERATE-INDEPENDENT PHOSPHOGLYCERATE MUTASE"/>
    <property type="match status" value="1"/>
</dbReference>
<evidence type="ECO:0000256" key="10">
    <source>
        <dbReference type="HAMAP-Rule" id="MF_01038"/>
    </source>
</evidence>
<keyword evidence="9 10" id="KW-0413">Isomerase</keyword>
<comment type="similarity">
    <text evidence="5 10">Belongs to the BPG-independent phosphoglycerate mutase family.</text>
</comment>
<feature type="binding site" evidence="12">
    <location>
        <position position="16"/>
    </location>
    <ligand>
        <name>Mn(2+)</name>
        <dbReference type="ChEBI" id="CHEBI:29035"/>
        <label>2</label>
    </ligand>
</feature>
<dbReference type="InterPro" id="IPR005995">
    <property type="entry name" value="Pgm_bpd_ind"/>
</dbReference>
<evidence type="ECO:0000259" key="13">
    <source>
        <dbReference type="Pfam" id="PF01676"/>
    </source>
</evidence>
<dbReference type="CDD" id="cd16010">
    <property type="entry name" value="iPGM"/>
    <property type="match status" value="1"/>
</dbReference>
<evidence type="ECO:0000256" key="5">
    <source>
        <dbReference type="ARBA" id="ARBA00008819"/>
    </source>
</evidence>
<dbReference type="UniPathway" id="UPA00109">
    <property type="reaction ID" value="UER00186"/>
</dbReference>
<comment type="pathway">
    <text evidence="4 10">Carbohydrate degradation; glycolysis; pyruvate from D-glyceraldehyde 3-phosphate: step 3/5.</text>
</comment>
<keyword evidence="6 12" id="KW-0479">Metal-binding</keyword>
<comment type="caution">
    <text evidence="15">The sequence shown here is derived from an EMBL/GenBank/DDBJ whole genome shotgun (WGS) entry which is preliminary data.</text>
</comment>
<dbReference type="FunFam" id="3.40.1450.10:FF:000002">
    <property type="entry name" value="2,3-bisphosphoglycerate-independent phosphoglycerate mutase"/>
    <property type="match status" value="1"/>
</dbReference>
<evidence type="ECO:0000256" key="12">
    <source>
        <dbReference type="PIRSR" id="PIRSR001492-3"/>
    </source>
</evidence>
<comment type="function">
    <text evidence="3 10">Catalyzes the interconversion of 2-phosphoglycerate and 3-phosphoglycerate.</text>
</comment>
<protein>
    <recommendedName>
        <fullName evidence="10">2,3-bisphosphoglycerate-independent phosphoglycerate mutase</fullName>
        <shortName evidence="10">BPG-independent PGAM</shortName>
        <shortName evidence="10">Phosphoglyceromutase</shortName>
        <shortName evidence="10">iPGM</shortName>
        <ecNumber evidence="10">5.4.2.12</ecNumber>
    </recommendedName>
</protein>
<dbReference type="AlphaFoldDB" id="A0A1F7J5S6"/>
<dbReference type="HAMAP" id="MF_01038">
    <property type="entry name" value="GpmI"/>
    <property type="match status" value="1"/>
</dbReference>
<comment type="cofactor">
    <cofactor evidence="2">
        <name>Mn(2+)</name>
        <dbReference type="ChEBI" id="CHEBI:29035"/>
    </cofactor>
</comment>
<dbReference type="EMBL" id="MGAQ01000010">
    <property type="protein sequence ID" value="OGK50952.1"/>
    <property type="molecule type" value="Genomic_DNA"/>
</dbReference>
<comment type="caution">
    <text evidence="10">Lacks conserved residue(s) required for the propagation of feature annotation.</text>
</comment>
<dbReference type="PANTHER" id="PTHR31637:SF0">
    <property type="entry name" value="2,3-BISPHOSPHOGLYCERATE-INDEPENDENT PHOSPHOGLYCERATE MUTASE"/>
    <property type="match status" value="1"/>
</dbReference>